<keyword evidence="6 11" id="KW-0479">Metal-binding</keyword>
<dbReference type="InterPro" id="IPR025192">
    <property type="entry name" value="Succ_DH/fum_Rdtase_N"/>
</dbReference>
<dbReference type="Pfam" id="PF13183">
    <property type="entry name" value="Fer4_8"/>
    <property type="match status" value="1"/>
</dbReference>
<dbReference type="Gene3D" id="3.10.20.30">
    <property type="match status" value="1"/>
</dbReference>
<dbReference type="AlphaFoldDB" id="A0A6J4IZ60"/>
<dbReference type="InterPro" id="IPR050573">
    <property type="entry name" value="SDH/FRD_Iron-Sulfur"/>
</dbReference>
<feature type="compositionally biased region" description="Polar residues" evidence="12">
    <location>
        <begin position="255"/>
        <end position="270"/>
    </location>
</feature>
<evidence type="ECO:0000259" key="14">
    <source>
        <dbReference type="PROSITE" id="PS51379"/>
    </source>
</evidence>
<comment type="cofactor">
    <cofactor evidence="11">
        <name>[2Fe-2S] cluster</name>
        <dbReference type="ChEBI" id="CHEBI:190135"/>
    </cofactor>
    <text evidence="11">Binds 1 [2Fe-2S] cluster.</text>
</comment>
<dbReference type="Gene3D" id="1.10.1060.10">
    <property type="entry name" value="Alpha-helical ferredoxin"/>
    <property type="match status" value="1"/>
</dbReference>
<comment type="cofactor">
    <cofactor evidence="11">
        <name>[4Fe-4S] cluster</name>
        <dbReference type="ChEBI" id="CHEBI:49883"/>
    </cofactor>
    <text evidence="11">Binds 1 [4Fe-4S] cluster.</text>
</comment>
<evidence type="ECO:0000256" key="9">
    <source>
        <dbReference type="ARBA" id="ARBA00023014"/>
    </source>
</evidence>
<dbReference type="GO" id="GO:0008177">
    <property type="term" value="F:succinate dehydrogenase (quinone) activity"/>
    <property type="evidence" value="ECO:0007669"/>
    <property type="project" value="UniProtKB-EC"/>
</dbReference>
<name>A0A6J4IZ60_9CHLR</name>
<dbReference type="SUPFAM" id="SSF54292">
    <property type="entry name" value="2Fe-2S ferredoxin-like"/>
    <property type="match status" value="1"/>
</dbReference>
<dbReference type="EMBL" id="CADCTK010000562">
    <property type="protein sequence ID" value="CAA9263332.1"/>
    <property type="molecule type" value="Genomic_DNA"/>
</dbReference>
<dbReference type="InterPro" id="IPR036010">
    <property type="entry name" value="2Fe-2S_ferredoxin-like_sf"/>
</dbReference>
<dbReference type="GO" id="GO:0051538">
    <property type="term" value="F:3 iron, 4 sulfur cluster binding"/>
    <property type="evidence" value="ECO:0007669"/>
    <property type="project" value="UniProtKB-KW"/>
</dbReference>
<sequence length="270" mass="30358">MEVRFRVHRYDPDVDVVPQYQIYTVPVEEGSTVLDCLNQIKWYQDGTLTYRRSCRSAICGSCGMLINGRNRLACNTRVIDLQAPEVSVSPLPGFPILRDLVVDWDPFFAKDAAMKPYLINDTTPPAKERRQSPDEYMQIDNATLCIQCGCCSSACPVVWNNGQYYGPAALTRAYRFIFDSRDTATEERLAITGSEEGTWRCHTIFNCTSDCPKGVLNTQNIQALKRKVLLRNLGFGGTKIAFELTPPRRERRADTSANARNADSAGHRTS</sequence>
<dbReference type="NCBIfam" id="NF004616">
    <property type="entry name" value="PRK05950.1"/>
    <property type="match status" value="1"/>
</dbReference>
<evidence type="ECO:0000256" key="12">
    <source>
        <dbReference type="SAM" id="MobiDB-lite"/>
    </source>
</evidence>
<comment type="catalytic activity">
    <reaction evidence="11">
        <text>a menaquinone + succinate = a menaquinol + fumarate</text>
        <dbReference type="Rhea" id="RHEA:27834"/>
        <dbReference type="Rhea" id="RHEA-COMP:9537"/>
        <dbReference type="Rhea" id="RHEA-COMP:9539"/>
        <dbReference type="ChEBI" id="CHEBI:16374"/>
        <dbReference type="ChEBI" id="CHEBI:18151"/>
        <dbReference type="ChEBI" id="CHEBI:29806"/>
        <dbReference type="ChEBI" id="CHEBI:30031"/>
        <dbReference type="EC" id="1.3.5.1"/>
    </reaction>
</comment>
<dbReference type="PROSITE" id="PS51379">
    <property type="entry name" value="4FE4S_FER_2"/>
    <property type="match status" value="1"/>
</dbReference>
<dbReference type="InterPro" id="IPR017896">
    <property type="entry name" value="4Fe4S_Fe-S-bd"/>
</dbReference>
<dbReference type="PROSITE" id="PS00197">
    <property type="entry name" value="2FE2S_FER_1"/>
    <property type="match status" value="1"/>
</dbReference>
<reference evidence="15" key="1">
    <citation type="submission" date="2020-02" db="EMBL/GenBank/DDBJ databases">
        <authorList>
            <person name="Meier V. D."/>
        </authorList>
    </citation>
    <scope>NUCLEOTIDE SEQUENCE</scope>
    <source>
        <strain evidence="15">AVDCRST_MAG26</strain>
    </source>
</reference>
<dbReference type="SUPFAM" id="SSF46548">
    <property type="entry name" value="alpha-helical ferredoxin"/>
    <property type="match status" value="1"/>
</dbReference>
<keyword evidence="5 11" id="KW-0001">2Fe-2S</keyword>
<evidence type="ECO:0000256" key="3">
    <source>
        <dbReference type="ARBA" id="ARBA00022485"/>
    </source>
</evidence>
<dbReference type="InterPro" id="IPR009051">
    <property type="entry name" value="Helical_ferredxn"/>
</dbReference>
<dbReference type="EC" id="1.3.5.1" evidence="11"/>
<evidence type="ECO:0000256" key="8">
    <source>
        <dbReference type="ARBA" id="ARBA00023004"/>
    </source>
</evidence>
<keyword evidence="10 11" id="KW-0003">3Fe-4S</keyword>
<protein>
    <recommendedName>
        <fullName evidence="11">Fumarate reductase iron-sulfur subunit</fullName>
        <ecNumber evidence="11">1.3.5.1</ecNumber>
    </recommendedName>
</protein>
<feature type="domain" description="4Fe-4S ferredoxin-type" evidence="14">
    <location>
        <begin position="135"/>
        <end position="164"/>
    </location>
</feature>
<comment type="similarity">
    <text evidence="2 11">Belongs to the succinate dehydrogenase/fumarate reductase iron-sulfur protein family.</text>
</comment>
<evidence type="ECO:0000256" key="5">
    <source>
        <dbReference type="ARBA" id="ARBA00022714"/>
    </source>
</evidence>
<dbReference type="GO" id="GO:0022904">
    <property type="term" value="P:respiratory electron transport chain"/>
    <property type="evidence" value="ECO:0007669"/>
    <property type="project" value="TreeGrafter"/>
</dbReference>
<evidence type="ECO:0000256" key="2">
    <source>
        <dbReference type="ARBA" id="ARBA00009433"/>
    </source>
</evidence>
<organism evidence="15">
    <name type="scientific">uncultured Chloroflexia bacterium</name>
    <dbReference type="NCBI Taxonomy" id="1672391"/>
    <lineage>
        <taxon>Bacteria</taxon>
        <taxon>Bacillati</taxon>
        <taxon>Chloroflexota</taxon>
        <taxon>Chloroflexia</taxon>
        <taxon>environmental samples</taxon>
    </lineage>
</organism>
<evidence type="ECO:0000313" key="15">
    <source>
        <dbReference type="EMBL" id="CAA9263332.1"/>
    </source>
</evidence>
<keyword evidence="7 15" id="KW-0560">Oxidoreductase</keyword>
<dbReference type="InterPro" id="IPR001041">
    <property type="entry name" value="2Fe-2S_ferredoxin-type"/>
</dbReference>
<accession>A0A6J4IZ60</accession>
<keyword evidence="9 11" id="KW-0411">Iron-sulfur</keyword>
<dbReference type="InterPro" id="IPR004489">
    <property type="entry name" value="Succ_DH/fum_Rdtase_Fe-S"/>
</dbReference>
<keyword evidence="3 11" id="KW-0004">4Fe-4S</keyword>
<dbReference type="PROSITE" id="PS00198">
    <property type="entry name" value="4FE4S_FER_1"/>
    <property type="match status" value="1"/>
</dbReference>
<feature type="domain" description="2Fe-2S ferredoxin-type" evidence="13">
    <location>
        <begin position="12"/>
        <end position="94"/>
    </location>
</feature>
<dbReference type="InterPro" id="IPR017900">
    <property type="entry name" value="4Fe4S_Fe_S_CS"/>
</dbReference>
<dbReference type="PANTHER" id="PTHR11921:SF29">
    <property type="entry name" value="SUCCINATE DEHYDROGENASE [UBIQUINONE] IRON-SULFUR SUBUNIT, MITOCHONDRIAL"/>
    <property type="match status" value="1"/>
</dbReference>
<evidence type="ECO:0000256" key="1">
    <source>
        <dbReference type="ARBA" id="ARBA00005163"/>
    </source>
</evidence>
<evidence type="ECO:0000259" key="13">
    <source>
        <dbReference type="PROSITE" id="PS51085"/>
    </source>
</evidence>
<evidence type="ECO:0000256" key="7">
    <source>
        <dbReference type="ARBA" id="ARBA00023002"/>
    </source>
</evidence>
<evidence type="ECO:0000256" key="6">
    <source>
        <dbReference type="ARBA" id="ARBA00022723"/>
    </source>
</evidence>
<dbReference type="GO" id="GO:0009055">
    <property type="term" value="F:electron transfer activity"/>
    <property type="evidence" value="ECO:0007669"/>
    <property type="project" value="InterPro"/>
</dbReference>
<dbReference type="NCBIfam" id="TIGR00384">
    <property type="entry name" value="dhsB"/>
    <property type="match status" value="1"/>
</dbReference>
<dbReference type="InterPro" id="IPR006058">
    <property type="entry name" value="2Fe2S_fd_BS"/>
</dbReference>
<evidence type="ECO:0000256" key="11">
    <source>
        <dbReference type="RuleBase" id="RU361237"/>
    </source>
</evidence>
<dbReference type="GO" id="GO:0046872">
    <property type="term" value="F:metal ion binding"/>
    <property type="evidence" value="ECO:0007669"/>
    <property type="project" value="UniProtKB-KW"/>
</dbReference>
<dbReference type="CDD" id="cd00207">
    <property type="entry name" value="fer2"/>
    <property type="match status" value="1"/>
</dbReference>
<evidence type="ECO:0000256" key="10">
    <source>
        <dbReference type="ARBA" id="ARBA00023291"/>
    </source>
</evidence>
<dbReference type="GO" id="GO:0006099">
    <property type="term" value="P:tricarboxylic acid cycle"/>
    <property type="evidence" value="ECO:0007669"/>
    <property type="project" value="UniProtKB-KW"/>
</dbReference>
<dbReference type="Pfam" id="PF13085">
    <property type="entry name" value="Fer2_3"/>
    <property type="match status" value="1"/>
</dbReference>
<proteinExistence type="inferred from homology"/>
<gene>
    <name evidence="15" type="ORF">AVDCRST_MAG26-2446</name>
</gene>
<keyword evidence="8 11" id="KW-0408">Iron</keyword>
<comment type="cofactor">
    <cofactor evidence="11">
        <name>[3Fe-4S] cluster</name>
        <dbReference type="ChEBI" id="CHEBI:21137"/>
    </cofactor>
    <text evidence="11">Binds 1 [3Fe-4S] cluster.</text>
</comment>
<evidence type="ECO:0000256" key="4">
    <source>
        <dbReference type="ARBA" id="ARBA00022532"/>
    </source>
</evidence>
<dbReference type="GO" id="GO:0051539">
    <property type="term" value="F:4 iron, 4 sulfur cluster binding"/>
    <property type="evidence" value="ECO:0007669"/>
    <property type="project" value="UniProtKB-KW"/>
</dbReference>
<comment type="pathway">
    <text evidence="1">Carbohydrate metabolism; tricarboxylic acid cycle.</text>
</comment>
<dbReference type="FunFam" id="1.10.1060.10:FF:000003">
    <property type="entry name" value="Succinate dehydrogenase iron-sulfur subunit"/>
    <property type="match status" value="1"/>
</dbReference>
<dbReference type="InterPro" id="IPR012675">
    <property type="entry name" value="Beta-grasp_dom_sf"/>
</dbReference>
<keyword evidence="4" id="KW-0816">Tricarboxylic acid cycle</keyword>
<dbReference type="GO" id="GO:0051537">
    <property type="term" value="F:2 iron, 2 sulfur cluster binding"/>
    <property type="evidence" value="ECO:0007669"/>
    <property type="project" value="UniProtKB-KW"/>
</dbReference>
<feature type="region of interest" description="Disordered" evidence="12">
    <location>
        <begin position="246"/>
        <end position="270"/>
    </location>
</feature>
<dbReference type="PROSITE" id="PS51085">
    <property type="entry name" value="2FE2S_FER_2"/>
    <property type="match status" value="1"/>
</dbReference>
<dbReference type="PANTHER" id="PTHR11921">
    <property type="entry name" value="SUCCINATE DEHYDROGENASE IRON-SULFUR PROTEIN"/>
    <property type="match status" value="1"/>
</dbReference>